<feature type="domain" description="HTH rpiR-type" evidence="4">
    <location>
        <begin position="13"/>
        <end position="89"/>
    </location>
</feature>
<dbReference type="Proteomes" id="UP001217500">
    <property type="component" value="Chromosome"/>
</dbReference>
<evidence type="ECO:0000259" key="4">
    <source>
        <dbReference type="PROSITE" id="PS51071"/>
    </source>
</evidence>
<dbReference type="InterPro" id="IPR036388">
    <property type="entry name" value="WH-like_DNA-bd_sf"/>
</dbReference>
<dbReference type="GO" id="GO:1901135">
    <property type="term" value="P:carbohydrate derivative metabolic process"/>
    <property type="evidence" value="ECO:0007669"/>
    <property type="project" value="InterPro"/>
</dbReference>
<dbReference type="PROSITE" id="PS51071">
    <property type="entry name" value="HTH_RPIR"/>
    <property type="match status" value="1"/>
</dbReference>
<sequence>MTSMEKGEIKDVDGFNAYLASRFDGLSKQLKKIARFVLDNPIDTALDTAAEIASKIEVQPSSLIRFAQALGFDGFSEIQRIFRGGLVQQLPGYSANYSHRIEKLKEGTEDTASSDHPVLNVFIDANIDAINALRADASEAKLNEAVGYINKARHVYVVGQRRSYPVAIYLYYMMRNLDVPTYLLDGVGGLLPEQANQIGPEDTVIVVTFPNYSDQVISLAHKAAEAGAKVVGLTDRLVSPIVKLSDVYFLSDKVEVSGFRTVAGTMCLAQALMIALGLDRETAGENA</sequence>
<feature type="domain" description="SIS" evidence="5">
    <location>
        <begin position="145"/>
        <end position="278"/>
    </location>
</feature>
<name>A0AAE9XLT2_9PROT</name>
<evidence type="ECO:0000259" key="5">
    <source>
        <dbReference type="PROSITE" id="PS51464"/>
    </source>
</evidence>
<dbReference type="Gene3D" id="1.10.10.10">
    <property type="entry name" value="Winged helix-like DNA-binding domain superfamily/Winged helix DNA-binding domain"/>
    <property type="match status" value="1"/>
</dbReference>
<dbReference type="InterPro" id="IPR001347">
    <property type="entry name" value="SIS_dom"/>
</dbReference>
<dbReference type="GO" id="GO:0003700">
    <property type="term" value="F:DNA-binding transcription factor activity"/>
    <property type="evidence" value="ECO:0007669"/>
    <property type="project" value="InterPro"/>
</dbReference>
<dbReference type="GO" id="GO:0003677">
    <property type="term" value="F:DNA binding"/>
    <property type="evidence" value="ECO:0007669"/>
    <property type="project" value="UniProtKB-KW"/>
</dbReference>
<dbReference type="SUPFAM" id="SSF53697">
    <property type="entry name" value="SIS domain"/>
    <property type="match status" value="1"/>
</dbReference>
<reference evidence="6" key="1">
    <citation type="submission" date="2023-01" db="EMBL/GenBank/DDBJ databases">
        <title>The genome sequence of Kordiimonadaceae bacterium 6D33.</title>
        <authorList>
            <person name="Liu Y."/>
        </authorList>
    </citation>
    <scope>NUCLEOTIDE SEQUENCE</scope>
    <source>
        <strain evidence="6">6D33</strain>
    </source>
</reference>
<gene>
    <name evidence="6" type="ORF">PH603_12170</name>
</gene>
<keyword evidence="7" id="KW-1185">Reference proteome</keyword>
<keyword evidence="2" id="KW-0238">DNA-binding</keyword>
<dbReference type="CDD" id="cd05013">
    <property type="entry name" value="SIS_RpiR"/>
    <property type="match status" value="1"/>
</dbReference>
<dbReference type="PANTHER" id="PTHR30514:SF20">
    <property type="entry name" value="TRANSCRIPTIONAL REGULATOR"/>
    <property type="match status" value="1"/>
</dbReference>
<evidence type="ECO:0000256" key="1">
    <source>
        <dbReference type="ARBA" id="ARBA00023015"/>
    </source>
</evidence>
<dbReference type="AlphaFoldDB" id="A0AAE9XLT2"/>
<dbReference type="Pfam" id="PF01380">
    <property type="entry name" value="SIS"/>
    <property type="match status" value="1"/>
</dbReference>
<dbReference type="SUPFAM" id="SSF46689">
    <property type="entry name" value="Homeodomain-like"/>
    <property type="match status" value="1"/>
</dbReference>
<evidence type="ECO:0000256" key="3">
    <source>
        <dbReference type="ARBA" id="ARBA00023163"/>
    </source>
</evidence>
<dbReference type="InterPro" id="IPR000281">
    <property type="entry name" value="HTH_RpiR"/>
</dbReference>
<dbReference type="PANTHER" id="PTHR30514">
    <property type="entry name" value="GLUCOKINASE"/>
    <property type="match status" value="1"/>
</dbReference>
<proteinExistence type="predicted"/>
<dbReference type="InterPro" id="IPR047640">
    <property type="entry name" value="RpiR-like"/>
</dbReference>
<accession>A0AAE9XLT2</accession>
<organism evidence="6 7">
    <name type="scientific">Gimibacter soli</name>
    <dbReference type="NCBI Taxonomy" id="3024400"/>
    <lineage>
        <taxon>Bacteria</taxon>
        <taxon>Pseudomonadati</taxon>
        <taxon>Pseudomonadota</taxon>
        <taxon>Alphaproteobacteria</taxon>
        <taxon>Kordiimonadales</taxon>
        <taxon>Temperatibacteraceae</taxon>
        <taxon>Gimibacter</taxon>
    </lineage>
</organism>
<dbReference type="PROSITE" id="PS51464">
    <property type="entry name" value="SIS"/>
    <property type="match status" value="1"/>
</dbReference>
<evidence type="ECO:0000256" key="2">
    <source>
        <dbReference type="ARBA" id="ARBA00023125"/>
    </source>
</evidence>
<keyword evidence="1" id="KW-0805">Transcription regulation</keyword>
<dbReference type="Gene3D" id="3.40.50.10490">
    <property type="entry name" value="Glucose-6-phosphate isomerase like protein, domain 1"/>
    <property type="match status" value="1"/>
</dbReference>
<dbReference type="InterPro" id="IPR035472">
    <property type="entry name" value="RpiR-like_SIS"/>
</dbReference>
<keyword evidence="3" id="KW-0804">Transcription</keyword>
<evidence type="ECO:0000313" key="6">
    <source>
        <dbReference type="EMBL" id="WCL53292.1"/>
    </source>
</evidence>
<evidence type="ECO:0000313" key="7">
    <source>
        <dbReference type="Proteomes" id="UP001217500"/>
    </source>
</evidence>
<dbReference type="EMBL" id="CP116805">
    <property type="protein sequence ID" value="WCL53292.1"/>
    <property type="molecule type" value="Genomic_DNA"/>
</dbReference>
<dbReference type="Pfam" id="PF01418">
    <property type="entry name" value="HTH_6"/>
    <property type="match status" value="1"/>
</dbReference>
<dbReference type="RefSeq" id="WP_289502804.1">
    <property type="nucleotide sequence ID" value="NZ_CP116805.1"/>
</dbReference>
<dbReference type="InterPro" id="IPR046348">
    <property type="entry name" value="SIS_dom_sf"/>
</dbReference>
<dbReference type="InterPro" id="IPR009057">
    <property type="entry name" value="Homeodomain-like_sf"/>
</dbReference>
<protein>
    <submittedName>
        <fullName evidence="6">MurR/RpiR family transcriptional regulator</fullName>
    </submittedName>
</protein>
<dbReference type="KEGG" id="gso:PH603_12170"/>
<dbReference type="GO" id="GO:0097367">
    <property type="term" value="F:carbohydrate derivative binding"/>
    <property type="evidence" value="ECO:0007669"/>
    <property type="project" value="InterPro"/>
</dbReference>